<feature type="compositionally biased region" description="Polar residues" evidence="1">
    <location>
        <begin position="1"/>
        <end position="16"/>
    </location>
</feature>
<dbReference type="Proteomes" id="UP001175211">
    <property type="component" value="Unassembled WGS sequence"/>
</dbReference>
<dbReference type="AlphaFoldDB" id="A0AA39MNA6"/>
<dbReference type="GeneID" id="85363505"/>
<dbReference type="RefSeq" id="XP_060323357.1">
    <property type="nucleotide sequence ID" value="XM_060479957.1"/>
</dbReference>
<name>A0AA39MNA6_ARMTA</name>
<protein>
    <submittedName>
        <fullName evidence="2">Uncharacterized protein</fullName>
    </submittedName>
</protein>
<accession>A0AA39MNA6</accession>
<reference evidence="2" key="1">
    <citation type="submission" date="2023-06" db="EMBL/GenBank/DDBJ databases">
        <authorList>
            <consortium name="Lawrence Berkeley National Laboratory"/>
            <person name="Ahrendt S."/>
            <person name="Sahu N."/>
            <person name="Indic B."/>
            <person name="Wong-Bajracharya J."/>
            <person name="Merenyi Z."/>
            <person name="Ke H.-M."/>
            <person name="Monk M."/>
            <person name="Kocsube S."/>
            <person name="Drula E."/>
            <person name="Lipzen A."/>
            <person name="Balint B."/>
            <person name="Henrissat B."/>
            <person name="Andreopoulos B."/>
            <person name="Martin F.M."/>
            <person name="Harder C.B."/>
            <person name="Rigling D."/>
            <person name="Ford K.L."/>
            <person name="Foster G.D."/>
            <person name="Pangilinan J."/>
            <person name="Papanicolaou A."/>
            <person name="Barry K."/>
            <person name="LaButti K."/>
            <person name="Viragh M."/>
            <person name="Koriabine M."/>
            <person name="Yan M."/>
            <person name="Riley R."/>
            <person name="Champramary S."/>
            <person name="Plett K.L."/>
            <person name="Tsai I.J."/>
            <person name="Slot J."/>
            <person name="Sipos G."/>
            <person name="Plett J."/>
            <person name="Nagy L.G."/>
            <person name="Grigoriev I.V."/>
        </authorList>
    </citation>
    <scope>NUCLEOTIDE SEQUENCE</scope>
    <source>
        <strain evidence="2">CCBAS 213</strain>
    </source>
</reference>
<comment type="caution">
    <text evidence="2">The sequence shown here is derived from an EMBL/GenBank/DDBJ whole genome shotgun (WGS) entry which is preliminary data.</text>
</comment>
<keyword evidence="3" id="KW-1185">Reference proteome</keyword>
<dbReference type="Gene3D" id="3.40.50.1460">
    <property type="match status" value="1"/>
</dbReference>
<organism evidence="2 3">
    <name type="scientific">Armillaria tabescens</name>
    <name type="common">Ringless honey mushroom</name>
    <name type="synonym">Agaricus tabescens</name>
    <dbReference type="NCBI Taxonomy" id="1929756"/>
    <lineage>
        <taxon>Eukaryota</taxon>
        <taxon>Fungi</taxon>
        <taxon>Dikarya</taxon>
        <taxon>Basidiomycota</taxon>
        <taxon>Agaricomycotina</taxon>
        <taxon>Agaricomycetes</taxon>
        <taxon>Agaricomycetidae</taxon>
        <taxon>Agaricales</taxon>
        <taxon>Marasmiineae</taxon>
        <taxon>Physalacriaceae</taxon>
        <taxon>Desarmillaria</taxon>
    </lineage>
</organism>
<sequence length="303" mass="33593">MSSTIMNDKHSQQLSHCKTADDQAEQVSSTMPQEPNSPSDLNVSASPRSSYSMEGKIQKLGGLEARLAQEYGVADADAIRQETKARSTSVGDPRYHEYMQLYELNYLRRRMARTTAGCRIDSRILHGDIILIYFAGHGSGYPEPGHREDGPDNAIEAICPIDRGTELTDGTLIPDISDRELNAILSVISSAKGHRITVFLDCGFVGTHFRGFPPPGARSIRSLMNRASPLDMLRASDKDLAHFPGYQSVLDPDWSPDEDCFIMVVASQEYGYAKEVQFKGQDGFHGIFTYSLLRALRSEDLPE</sequence>
<proteinExistence type="predicted"/>
<evidence type="ECO:0000256" key="1">
    <source>
        <dbReference type="SAM" id="MobiDB-lite"/>
    </source>
</evidence>
<dbReference type="EMBL" id="JAUEPS010000082">
    <property type="protein sequence ID" value="KAK0439715.1"/>
    <property type="molecule type" value="Genomic_DNA"/>
</dbReference>
<evidence type="ECO:0000313" key="2">
    <source>
        <dbReference type="EMBL" id="KAK0439715.1"/>
    </source>
</evidence>
<evidence type="ECO:0000313" key="3">
    <source>
        <dbReference type="Proteomes" id="UP001175211"/>
    </source>
</evidence>
<feature type="region of interest" description="Disordered" evidence="1">
    <location>
        <begin position="1"/>
        <end position="50"/>
    </location>
</feature>
<gene>
    <name evidence="2" type="ORF">EV420DRAFT_1733519</name>
</gene>
<feature type="compositionally biased region" description="Polar residues" evidence="1">
    <location>
        <begin position="25"/>
        <end position="50"/>
    </location>
</feature>